<evidence type="ECO:0000313" key="3">
    <source>
        <dbReference type="Proteomes" id="UP000887013"/>
    </source>
</evidence>
<accession>A0A8X6NGB9</accession>
<dbReference type="AlphaFoldDB" id="A0A8X6NGB9"/>
<feature type="region of interest" description="Disordered" evidence="1">
    <location>
        <begin position="99"/>
        <end position="127"/>
    </location>
</feature>
<dbReference type="EMBL" id="BMAW01104326">
    <property type="protein sequence ID" value="GFT13741.1"/>
    <property type="molecule type" value="Genomic_DNA"/>
</dbReference>
<organism evidence="2 3">
    <name type="scientific">Nephila pilipes</name>
    <name type="common">Giant wood spider</name>
    <name type="synonym">Nephila maculata</name>
    <dbReference type="NCBI Taxonomy" id="299642"/>
    <lineage>
        <taxon>Eukaryota</taxon>
        <taxon>Metazoa</taxon>
        <taxon>Ecdysozoa</taxon>
        <taxon>Arthropoda</taxon>
        <taxon>Chelicerata</taxon>
        <taxon>Arachnida</taxon>
        <taxon>Araneae</taxon>
        <taxon>Araneomorphae</taxon>
        <taxon>Entelegynae</taxon>
        <taxon>Araneoidea</taxon>
        <taxon>Nephilidae</taxon>
        <taxon>Nephila</taxon>
    </lineage>
</organism>
<proteinExistence type="predicted"/>
<evidence type="ECO:0000313" key="2">
    <source>
        <dbReference type="EMBL" id="GFT13741.1"/>
    </source>
</evidence>
<reference evidence="2" key="1">
    <citation type="submission" date="2020-08" db="EMBL/GenBank/DDBJ databases">
        <title>Multicomponent nature underlies the extraordinary mechanical properties of spider dragline silk.</title>
        <authorList>
            <person name="Kono N."/>
            <person name="Nakamura H."/>
            <person name="Mori M."/>
            <person name="Yoshida Y."/>
            <person name="Ohtoshi R."/>
            <person name="Malay A.D."/>
            <person name="Moran D.A.P."/>
            <person name="Tomita M."/>
            <person name="Numata K."/>
            <person name="Arakawa K."/>
        </authorList>
    </citation>
    <scope>NUCLEOTIDE SEQUENCE</scope>
</reference>
<sequence>MTQQISIPEIQKLVSNLATSDQSLHADSKIEEYLNSIPQINFATQDEKNEYSTSLYSIQEEIRGKYNSFKFEEIRTETDKYKSLINSWGLPDANRPQAFQVQSRRKNNTPIKTPTAKKQKTTPETSDCQNRFQTLSIEEPVEEIEIDEENDEVVTPALPKKTYAPPITIDNVSNSAALLKKLQDLTGLKLTAN</sequence>
<comment type="caution">
    <text evidence="2">The sequence shown here is derived from an EMBL/GenBank/DDBJ whole genome shotgun (WGS) entry which is preliminary data.</text>
</comment>
<name>A0A8X6NGB9_NEPPI</name>
<dbReference type="Proteomes" id="UP000887013">
    <property type="component" value="Unassembled WGS sequence"/>
</dbReference>
<evidence type="ECO:0000256" key="1">
    <source>
        <dbReference type="SAM" id="MobiDB-lite"/>
    </source>
</evidence>
<gene>
    <name evidence="2" type="ORF">NPIL_646061</name>
</gene>
<dbReference type="OrthoDB" id="8123891at2759"/>
<protein>
    <submittedName>
        <fullName evidence="2">Uncharacterized protein</fullName>
    </submittedName>
</protein>
<keyword evidence="3" id="KW-1185">Reference proteome</keyword>